<reference evidence="2" key="1">
    <citation type="journal article" date="2014" name="Int. J. Syst. Evol. Microbiol.">
        <title>Complete genome sequence of Corynebacterium casei LMG S-19264T (=DSM 44701T), isolated from a smear-ripened cheese.</title>
        <authorList>
            <consortium name="US DOE Joint Genome Institute (JGI-PGF)"/>
            <person name="Walter F."/>
            <person name="Albersmeier A."/>
            <person name="Kalinowski J."/>
            <person name="Ruckert C."/>
        </authorList>
    </citation>
    <scope>NUCLEOTIDE SEQUENCE</scope>
    <source>
        <strain evidence="2">JCM 4386</strain>
    </source>
</reference>
<evidence type="ECO:0000313" key="2">
    <source>
        <dbReference type="EMBL" id="GGR82508.1"/>
    </source>
</evidence>
<reference evidence="2" key="2">
    <citation type="submission" date="2020-09" db="EMBL/GenBank/DDBJ databases">
        <authorList>
            <person name="Sun Q."/>
            <person name="Ohkuma M."/>
        </authorList>
    </citation>
    <scope>NUCLEOTIDE SEQUENCE</scope>
    <source>
        <strain evidence="2">JCM 4386</strain>
    </source>
</reference>
<dbReference type="AlphaFoldDB" id="A0A918FTT8"/>
<comment type="caution">
    <text evidence="2">The sequence shown here is derived from an EMBL/GenBank/DDBJ whole genome shotgun (WGS) entry which is preliminary data.</text>
</comment>
<evidence type="ECO:0000313" key="3">
    <source>
        <dbReference type="Proteomes" id="UP000606194"/>
    </source>
</evidence>
<proteinExistence type="predicted"/>
<evidence type="ECO:0000256" key="1">
    <source>
        <dbReference type="SAM" id="MobiDB-lite"/>
    </source>
</evidence>
<dbReference type="SUPFAM" id="SSF52540">
    <property type="entry name" value="P-loop containing nucleoside triphosphate hydrolases"/>
    <property type="match status" value="1"/>
</dbReference>
<gene>
    <name evidence="2" type="ORF">GCM10010269_22110</name>
</gene>
<feature type="region of interest" description="Disordered" evidence="1">
    <location>
        <begin position="1"/>
        <end position="56"/>
    </location>
</feature>
<feature type="compositionally biased region" description="Pro residues" evidence="1">
    <location>
        <begin position="14"/>
        <end position="25"/>
    </location>
</feature>
<dbReference type="EMBL" id="BMTL01000007">
    <property type="protein sequence ID" value="GGR82508.1"/>
    <property type="molecule type" value="Genomic_DNA"/>
</dbReference>
<feature type="compositionally biased region" description="Basic and acidic residues" evidence="1">
    <location>
        <begin position="27"/>
        <end position="40"/>
    </location>
</feature>
<protein>
    <submittedName>
        <fullName evidence="2">Uncharacterized protein</fullName>
    </submittedName>
</protein>
<dbReference type="InterPro" id="IPR027417">
    <property type="entry name" value="P-loop_NTPase"/>
</dbReference>
<organism evidence="2 3">
    <name type="scientific">Streptomyces humidus</name>
    <dbReference type="NCBI Taxonomy" id="52259"/>
    <lineage>
        <taxon>Bacteria</taxon>
        <taxon>Bacillati</taxon>
        <taxon>Actinomycetota</taxon>
        <taxon>Actinomycetes</taxon>
        <taxon>Kitasatosporales</taxon>
        <taxon>Streptomycetaceae</taxon>
        <taxon>Streptomyces</taxon>
    </lineage>
</organism>
<sequence length="939" mass="100692">MGRVEASRRGAGPLPGPPAPRPTQPLPRRDRYPGGVHDQEPPPASGTAQDSATQPAAPLNPAQLRRITSLHRGFTYQNLYAVGCLLRLRQAGAQTLLMELDEDLEVVLPDRYLYLQVKTRQGNLMWSDIRGSVDQFAKLRAEHTAGRRPGTPKLVVVSNTAPGPDLLQRTQQPGWQADVSLLWPGHPDPQETWLPPAAADLAGVLQWCTEQAAQVPFGSLGAQTLVWKLAARIQYASAGAHGRAFHASELPSLYEQFVEELQAFPQVPDVYWPHGSEPELTGEQRVRLVTGFSGAGKTTWAAHATARCPLPVTYFDAGQMPPAVVPGALAREVAARHLSGPDAVSLPSGAGIDVLRAVHGRLAHDDTAIAVVIDNVHVLPSDHVRLLVQALPTARITLLGHPHPEQTALAAHLGVSAESLPGWDTDTVAAVFAAEDCTLDYPTAQRVLALTAGLPLYVLNSAALTRTLYAGDGAAFCAAVQEQTHLAPTAQERILAETFGHLSVLARTMAGLMAIAEVPLSSPELQQLAAAAGPTRPAAAAGAVRELAGLGLVQTFADGLAKLHDAAAPLALHASHDLPEEAARRVEQALAGLLEGHRELPRLARWMRLLADTGQIDLLLEITSQEGFYEGGFPRELRTVIADVAQEPGRDTVDRLDAHSALATWAYGDTDWDAYARHVHAMEALVSQGGSGIGPREKVLVATRQFPLHGHTGDIEALDAAFRTALAELPAPSFLERALRYGYVQGLYHSGSYRAAGPAALDLADAYCDHLGLTPADLHGPIEALQQACSDSETPDDYKRLADCFAMHVKCCRQLKLDYGSAAFPAMKLYMITGAWRSAVDLGQDVVETLLRFDEAQAALSLIDRQLLTITQAYNLPELIVGLRSHRAVVLARTGDIAAARAEISSLTQYEPTPAQADDIREQASIIEELAAQQAQGHP</sequence>
<dbReference type="Proteomes" id="UP000606194">
    <property type="component" value="Unassembled WGS sequence"/>
</dbReference>
<accession>A0A918FTT8</accession>
<name>A0A918FTT8_9ACTN</name>
<keyword evidence="3" id="KW-1185">Reference proteome</keyword>